<accession>A0A8I1X4K5</accession>
<dbReference type="Proteomes" id="UP000666562">
    <property type="component" value="Unassembled WGS sequence"/>
</dbReference>
<dbReference type="RefSeq" id="WP_100884240.1">
    <property type="nucleotide sequence ID" value="NZ_JAAORC010000002.1"/>
</dbReference>
<gene>
    <name evidence="1" type="ORF">HA142_09555</name>
</gene>
<proteinExistence type="predicted"/>
<comment type="caution">
    <text evidence="1">The sequence shown here is derived from an EMBL/GenBank/DDBJ whole genome shotgun (WGS) entry which is preliminary data.</text>
</comment>
<sequence>MNFFTWKDNGLTSDCSSLDAMASRFEETATLMKKLSKKGFKLKKTQNNKLILHPDPKVFDQWGFISEEVPFKQLCLMSDEE</sequence>
<dbReference type="EMBL" id="JAAORC010000002">
    <property type="protein sequence ID" value="MBO8223753.1"/>
    <property type="molecule type" value="Genomic_DNA"/>
</dbReference>
<reference evidence="1" key="1">
    <citation type="submission" date="2020-03" db="EMBL/GenBank/DDBJ databases">
        <title>Genome differentiation and subclade ecological adaptation of Prochlorococcus HLII clade in the global ocean.</title>
        <authorList>
            <person name="Yan W."/>
            <person name="Fen X."/>
            <person name="Zhang W."/>
        </authorList>
    </citation>
    <scope>NUCLEOTIDE SEQUENCE</scope>
    <source>
        <strain evidence="1">XMU1401</strain>
    </source>
</reference>
<evidence type="ECO:0000313" key="2">
    <source>
        <dbReference type="Proteomes" id="UP000666562"/>
    </source>
</evidence>
<organism evidence="1 2">
    <name type="scientific">Prochlorococcus marinus str. XMU1401</name>
    <dbReference type="NCBI Taxonomy" id="2052594"/>
    <lineage>
        <taxon>Bacteria</taxon>
        <taxon>Bacillati</taxon>
        <taxon>Cyanobacteriota</taxon>
        <taxon>Cyanophyceae</taxon>
        <taxon>Synechococcales</taxon>
        <taxon>Prochlorococcaceae</taxon>
        <taxon>Prochlorococcus</taxon>
    </lineage>
</organism>
<dbReference type="AlphaFoldDB" id="A0A8I1X4K5"/>
<protein>
    <submittedName>
        <fullName evidence="1">Uncharacterized protein</fullName>
    </submittedName>
</protein>
<evidence type="ECO:0000313" key="1">
    <source>
        <dbReference type="EMBL" id="MBO8223753.1"/>
    </source>
</evidence>
<name>A0A8I1X4K5_PROMR</name>